<reference evidence="1 2" key="1">
    <citation type="submission" date="2020-08" db="EMBL/GenBank/DDBJ databases">
        <title>A Genomic Blueprint of the Chicken Gut Microbiome.</title>
        <authorList>
            <person name="Gilroy R."/>
            <person name="Ravi A."/>
            <person name="Getino M."/>
            <person name="Pursley I."/>
            <person name="Horton D.L."/>
            <person name="Alikhan N.-F."/>
            <person name="Baker D."/>
            <person name="Gharbi K."/>
            <person name="Hall N."/>
            <person name="Watson M."/>
            <person name="Adriaenssens E.M."/>
            <person name="Foster-Nyarko E."/>
            <person name="Jarju S."/>
            <person name="Secka A."/>
            <person name="Antonio M."/>
            <person name="Oren A."/>
            <person name="Chaudhuri R."/>
            <person name="La Ragione R.M."/>
            <person name="Hildebrand F."/>
            <person name="Pallen M.J."/>
        </authorList>
    </citation>
    <scope>NUCLEOTIDE SEQUENCE [LARGE SCALE GENOMIC DNA]</scope>
    <source>
        <strain evidence="1 2">Sa3CUN1</strain>
    </source>
</reference>
<organism evidence="1 2">
    <name type="scientific">Clostridium gallinarum</name>
    <dbReference type="NCBI Taxonomy" id="2762246"/>
    <lineage>
        <taxon>Bacteria</taxon>
        <taxon>Bacillati</taxon>
        <taxon>Bacillota</taxon>
        <taxon>Clostridia</taxon>
        <taxon>Eubacteriales</taxon>
        <taxon>Clostridiaceae</taxon>
        <taxon>Clostridium</taxon>
    </lineage>
</organism>
<dbReference type="RefSeq" id="WP_191749989.1">
    <property type="nucleotide sequence ID" value="NZ_JACSQZ010000027.1"/>
</dbReference>
<sequence>MIKISEERKNQITNTRIFKYKGVVHIVTEMKEDIKGFTGCYQKKYGVKCCLINSNLDPREKRRTLHSLIKEKHLTRGF</sequence>
<evidence type="ECO:0000313" key="1">
    <source>
        <dbReference type="EMBL" id="MBD7915228.1"/>
    </source>
</evidence>
<keyword evidence="2" id="KW-1185">Reference proteome</keyword>
<name>A0ABR8Q481_9CLOT</name>
<protein>
    <recommendedName>
        <fullName evidence="3">Transposase</fullName>
    </recommendedName>
</protein>
<dbReference type="EMBL" id="JACSQZ010000027">
    <property type="protein sequence ID" value="MBD7915228.1"/>
    <property type="molecule type" value="Genomic_DNA"/>
</dbReference>
<dbReference type="Proteomes" id="UP000640335">
    <property type="component" value="Unassembled WGS sequence"/>
</dbReference>
<accession>A0ABR8Q481</accession>
<proteinExistence type="predicted"/>
<evidence type="ECO:0008006" key="3">
    <source>
        <dbReference type="Google" id="ProtNLM"/>
    </source>
</evidence>
<gene>
    <name evidence="1" type="ORF">H9660_08720</name>
</gene>
<comment type="caution">
    <text evidence="1">The sequence shown here is derived from an EMBL/GenBank/DDBJ whole genome shotgun (WGS) entry which is preliminary data.</text>
</comment>
<evidence type="ECO:0000313" key="2">
    <source>
        <dbReference type="Proteomes" id="UP000640335"/>
    </source>
</evidence>